<organism evidence="1 2">
    <name type="scientific">Canis lupus familiaris</name>
    <name type="common">Dog</name>
    <name type="synonym">Canis familiaris</name>
    <dbReference type="NCBI Taxonomy" id="9615"/>
    <lineage>
        <taxon>Eukaryota</taxon>
        <taxon>Metazoa</taxon>
        <taxon>Chordata</taxon>
        <taxon>Craniata</taxon>
        <taxon>Vertebrata</taxon>
        <taxon>Euteleostomi</taxon>
        <taxon>Mammalia</taxon>
        <taxon>Eutheria</taxon>
        <taxon>Laurasiatheria</taxon>
        <taxon>Carnivora</taxon>
        <taxon>Caniformia</taxon>
        <taxon>Canidae</taxon>
        <taxon>Canis</taxon>
    </lineage>
</organism>
<dbReference type="GO" id="GO:0042613">
    <property type="term" value="C:MHC class II protein complex"/>
    <property type="evidence" value="ECO:0007669"/>
    <property type="project" value="InterPro"/>
</dbReference>
<reference evidence="1" key="1">
    <citation type="submission" date="2018-10" db="EMBL/GenBank/DDBJ databases">
        <title>De novo assembly of a Great Dane genome.</title>
        <authorList>
            <person name="Kidd J.M."/>
            <person name="Pendleton A.L."/>
            <person name="Shen F."/>
            <person name="Emery S."/>
        </authorList>
    </citation>
    <scope>NUCLEOTIDE SEQUENCE [LARGE SCALE GENOMIC DNA]</scope>
    <source>
        <strain evidence="1">Great Dane</strain>
    </source>
</reference>
<accession>A0A8C0Z2Q3</accession>
<dbReference type="Ensembl" id="ENSCAFT00040036996.1">
    <property type="protein sequence ID" value="ENSCAFP00040032223.1"/>
    <property type="gene ID" value="ENSCAFG00040019885.1"/>
</dbReference>
<protein>
    <submittedName>
        <fullName evidence="1">Uncharacterized protein</fullName>
    </submittedName>
</protein>
<reference evidence="1" key="2">
    <citation type="submission" date="2025-08" db="UniProtKB">
        <authorList>
            <consortium name="Ensembl"/>
        </authorList>
    </citation>
    <scope>IDENTIFICATION</scope>
</reference>
<dbReference type="GO" id="GO:0019882">
    <property type="term" value="P:antigen processing and presentation"/>
    <property type="evidence" value="ECO:0007669"/>
    <property type="project" value="InterPro"/>
</dbReference>
<dbReference type="InterPro" id="IPR014745">
    <property type="entry name" value="MHC_II_a/b_N"/>
</dbReference>
<dbReference type="AlphaFoldDB" id="A0A8C0Z2Q3"/>
<evidence type="ECO:0000313" key="2">
    <source>
        <dbReference type="Proteomes" id="UP000694542"/>
    </source>
</evidence>
<name>A0A8C0Z2Q3_CANLF</name>
<dbReference type="Proteomes" id="UP000694542">
    <property type="component" value="Chromosome 12"/>
</dbReference>
<proteinExistence type="predicted"/>
<evidence type="ECO:0000313" key="1">
    <source>
        <dbReference type="Ensembl" id="ENSCAFP00040032223.1"/>
    </source>
</evidence>
<dbReference type="Gene3D" id="3.10.320.10">
    <property type="entry name" value="Class II Histocompatibility Antigen, M Beta Chain, Chain B, domain 1"/>
    <property type="match status" value="1"/>
</dbReference>
<sequence>GGLHPHDLSTSQGPQSECGFFQRVMVSSLTFSKGPCACIDYCPHFVKELLKVFVLNSAKKVKKEFGVANMTSKKLGNNLNTQQIINQALTNKLQKSSEHTTSRWSKYWKQSKYPSTNCVISIPWNTTQNTTTQCHNFGFFPSSQSISLRKGLQPPPSRSSLIQVAQMEGLWGKQELSTLRNDMYYTNNYTRVLGSSPAPVAQPGTPTLNPTFIIRTSVSWLSLLINIIISILTMIKWRQSNSTSGYLFKENENWLDGQHIH</sequence>
<dbReference type="GO" id="GO:0006955">
    <property type="term" value="P:immune response"/>
    <property type="evidence" value="ECO:0007669"/>
    <property type="project" value="InterPro"/>
</dbReference>